<dbReference type="SMART" id="SM01008">
    <property type="entry name" value="Ald_Xan_dh_C"/>
    <property type="match status" value="1"/>
</dbReference>
<dbReference type="Pfam" id="PF20256">
    <property type="entry name" value="MoCoBD_2"/>
    <property type="match status" value="1"/>
</dbReference>
<gene>
    <name evidence="2" type="ORF">SAMN05421666_3469</name>
</gene>
<feature type="domain" description="Aldehyde oxidase/xanthine dehydrogenase a/b hammerhead" evidence="1">
    <location>
        <begin position="38"/>
        <end position="143"/>
    </location>
</feature>
<dbReference type="Gene3D" id="3.90.1170.50">
    <property type="entry name" value="Aldehyde oxidase/xanthine dehydrogenase, a/b hammerhead"/>
    <property type="match status" value="1"/>
</dbReference>
<evidence type="ECO:0000259" key="1">
    <source>
        <dbReference type="SMART" id="SM01008"/>
    </source>
</evidence>
<reference evidence="2 3" key="1">
    <citation type="submission" date="2017-01" db="EMBL/GenBank/DDBJ databases">
        <authorList>
            <person name="Mah S.A."/>
            <person name="Swanson W.J."/>
            <person name="Moy G.W."/>
            <person name="Vacquier V.D."/>
        </authorList>
    </citation>
    <scope>NUCLEOTIDE SEQUENCE [LARGE SCALE GENOMIC DNA]</scope>
    <source>
        <strain evidence="2 3">DSM 29590</strain>
    </source>
</reference>
<dbReference type="EMBL" id="FTNV01000006">
    <property type="protein sequence ID" value="SIS26185.1"/>
    <property type="molecule type" value="Genomic_DNA"/>
</dbReference>
<proteinExistence type="predicted"/>
<dbReference type="InterPro" id="IPR008274">
    <property type="entry name" value="AldOxase/xan_DH_MoCoBD1"/>
</dbReference>
<evidence type="ECO:0000313" key="3">
    <source>
        <dbReference type="Proteomes" id="UP000186019"/>
    </source>
</evidence>
<dbReference type="InterPro" id="IPR037165">
    <property type="entry name" value="AldOxase/xan_DH_Mopterin-bd_sf"/>
</dbReference>
<organism evidence="2 3">
    <name type="scientific">Roseovarius nanhaiticus</name>
    <dbReference type="NCBI Taxonomy" id="573024"/>
    <lineage>
        <taxon>Bacteria</taxon>
        <taxon>Pseudomonadati</taxon>
        <taxon>Pseudomonadota</taxon>
        <taxon>Alphaproteobacteria</taxon>
        <taxon>Rhodobacterales</taxon>
        <taxon>Roseobacteraceae</taxon>
        <taxon>Roseovarius</taxon>
    </lineage>
</organism>
<dbReference type="SUPFAM" id="SSF56003">
    <property type="entry name" value="Molybdenum cofactor-binding domain"/>
    <property type="match status" value="1"/>
</dbReference>
<accession>A0A1N7HMS6</accession>
<keyword evidence="3" id="KW-1185">Reference proteome</keyword>
<dbReference type="Gene3D" id="3.30.365.10">
    <property type="entry name" value="Aldehyde oxidase/xanthine dehydrogenase, molybdopterin binding domain"/>
    <property type="match status" value="4"/>
</dbReference>
<dbReference type="InterPro" id="IPR000674">
    <property type="entry name" value="Ald_Oxase/Xan_DH_a/b"/>
</dbReference>
<dbReference type="InterPro" id="IPR036856">
    <property type="entry name" value="Ald_Oxase/Xan_DH_a/b_sf"/>
</dbReference>
<evidence type="ECO:0000313" key="2">
    <source>
        <dbReference type="EMBL" id="SIS26185.1"/>
    </source>
</evidence>
<dbReference type="RefSeq" id="WP_076535551.1">
    <property type="nucleotide sequence ID" value="NZ_FOAC01000007.1"/>
</dbReference>
<dbReference type="PANTHER" id="PTHR11908">
    <property type="entry name" value="XANTHINE DEHYDROGENASE"/>
    <property type="match status" value="1"/>
</dbReference>
<dbReference type="STRING" id="573024.SAMN05216208_3587"/>
<dbReference type="InterPro" id="IPR046867">
    <property type="entry name" value="AldOxase/xan_DH_MoCoBD2"/>
</dbReference>
<dbReference type="OrthoDB" id="8428274at2"/>
<dbReference type="PANTHER" id="PTHR11908:SF123">
    <property type="entry name" value="ALDEHYDE OXIDOREDUCTASE MOLYBDENUM-BINDING SUBUNIT PAOC"/>
    <property type="match status" value="1"/>
</dbReference>
<dbReference type="InterPro" id="IPR016208">
    <property type="entry name" value="Ald_Oxase/xanthine_DH-like"/>
</dbReference>
<dbReference type="AlphaFoldDB" id="A0A1N7HMS6"/>
<name>A0A1N7HMS6_9RHOB</name>
<dbReference type="SUPFAM" id="SSF54665">
    <property type="entry name" value="CO dehydrogenase molybdoprotein N-domain-like"/>
    <property type="match status" value="1"/>
</dbReference>
<protein>
    <submittedName>
        <fullName evidence="2">Xanthine dehydrogenase YagR molybdenum-binding subunit</fullName>
    </submittedName>
</protein>
<dbReference type="Pfam" id="PF02738">
    <property type="entry name" value="MoCoBD_1"/>
    <property type="match status" value="1"/>
</dbReference>
<dbReference type="Proteomes" id="UP000186019">
    <property type="component" value="Unassembled WGS sequence"/>
</dbReference>
<dbReference type="Pfam" id="PF01315">
    <property type="entry name" value="Ald_Xan_dh_C"/>
    <property type="match status" value="1"/>
</dbReference>
<sequence length="735" mass="77920">MNKTVTMDAPATERRLDDMVQGLVGKPLDRPDGPRKVTGTATYAHEWNLAGRAYGVFVPAPFARGTITSLDTEAVEAMDGVLRVITDARFLRNPAQGTANEAPIQGWDDVHYMGQPVALVVAESFEAARHGAQNLSMTWEARDATLDPDTAPTDAGEDFAQGDLDAAMKNAHASVDATYRTPGHNSAAMEPHCSAAVWHGDELTLYGSYQMVNFNVNELADALGIDAEKVHMRVPYVGGGFGSKLGIAPEAVAAAIAAKELDRPVVVALSRPQVFEATMRRSETRQRLRLAADADGRLTGIGHEALVSNLTGEEFSEPVTQSTHFLYAGKHRKLAIDIARLNRTCAGSVRAPGEAVGMPTLENAMDELAEKLGIDPIELRKRNLPDCHPESGLPYSSRKYAEAMDAGAKAFGWDQRNRTPGARREGEWLIGHGMAGASRVNMIGPASARVTLDLDDAGQLRATVETDMTDIGTGTYAILSQIAGEMLGLPMDRVTARLGNSDHPSGSGSGGSIGASSTGSAVFLACEDLRAAICARLGCDEGELTLKDGTATAGNVRRALGDILDGEALSATGTVQPGDTASDVSQASYGAYFCEVAVNAVTGETRVRRMTGAFGAGRILNAKTATSQCYGGMTWGIGMALTEELIHDARDGHIVNADLAEYHVPVNLDVPQLDVILLDERDDWACPIQTKGIGELGFCGAAGAVLNAIYNATGVRVRHYPATLDKIIAELPEPD</sequence>
<dbReference type="GO" id="GO:0016491">
    <property type="term" value="F:oxidoreductase activity"/>
    <property type="evidence" value="ECO:0007669"/>
    <property type="project" value="InterPro"/>
</dbReference>
<dbReference type="GO" id="GO:0005506">
    <property type="term" value="F:iron ion binding"/>
    <property type="evidence" value="ECO:0007669"/>
    <property type="project" value="InterPro"/>
</dbReference>